<keyword evidence="10" id="KW-1278">Translocase</keyword>
<protein>
    <submittedName>
        <fullName evidence="13">Monosaccharide ABC transporter ATP-binding protein, CUT2 family (TC 3.A.1.2.-)</fullName>
    </submittedName>
</protein>
<dbReference type="SMART" id="SM00382">
    <property type="entry name" value="AAA"/>
    <property type="match status" value="2"/>
</dbReference>
<evidence type="ECO:0000256" key="4">
    <source>
        <dbReference type="ARBA" id="ARBA00022448"/>
    </source>
</evidence>
<comment type="similarity">
    <text evidence="3">Belongs to the ABC transporter superfamily.</text>
</comment>
<gene>
    <name evidence="13" type="ORF">SAMN04488059_10331</name>
</gene>
<evidence type="ECO:0000256" key="2">
    <source>
        <dbReference type="ARBA" id="ARBA00004533"/>
    </source>
</evidence>
<dbReference type="Pfam" id="PF00005">
    <property type="entry name" value="ABC_tran"/>
    <property type="match status" value="2"/>
</dbReference>
<dbReference type="PROSITE" id="PS50893">
    <property type="entry name" value="ABC_TRANSPORTER_2"/>
    <property type="match status" value="2"/>
</dbReference>
<dbReference type="InterPro" id="IPR017871">
    <property type="entry name" value="ABC_transporter-like_CS"/>
</dbReference>
<keyword evidence="5" id="KW-1003">Cell membrane</keyword>
<keyword evidence="11" id="KW-0472">Membrane</keyword>
<keyword evidence="9 13" id="KW-0067">ATP-binding</keyword>
<evidence type="ECO:0000256" key="1">
    <source>
        <dbReference type="ARBA" id="ARBA00004202"/>
    </source>
</evidence>
<dbReference type="GO" id="GO:0016887">
    <property type="term" value="F:ATP hydrolysis activity"/>
    <property type="evidence" value="ECO:0007669"/>
    <property type="project" value="InterPro"/>
</dbReference>
<dbReference type="AlphaFoldDB" id="A0A1I1HJ59"/>
<reference evidence="13 14" key="1">
    <citation type="submission" date="2016-10" db="EMBL/GenBank/DDBJ databases">
        <authorList>
            <person name="de Groot N.N."/>
        </authorList>
    </citation>
    <scope>NUCLEOTIDE SEQUENCE [LARGE SCALE GENOMIC DNA]</scope>
    <source>
        <strain evidence="13 14">CGMCC 1.10210</strain>
    </source>
</reference>
<evidence type="ECO:0000313" key="14">
    <source>
        <dbReference type="Proteomes" id="UP000182258"/>
    </source>
</evidence>
<dbReference type="PANTHER" id="PTHR43790">
    <property type="entry name" value="CARBOHYDRATE TRANSPORT ATP-BINDING PROTEIN MG119-RELATED"/>
    <property type="match status" value="1"/>
</dbReference>
<evidence type="ECO:0000256" key="10">
    <source>
        <dbReference type="ARBA" id="ARBA00022967"/>
    </source>
</evidence>
<organism evidence="13 14">
    <name type="scientific">Devosia psychrophila</name>
    <dbReference type="NCBI Taxonomy" id="728005"/>
    <lineage>
        <taxon>Bacteria</taxon>
        <taxon>Pseudomonadati</taxon>
        <taxon>Pseudomonadota</taxon>
        <taxon>Alphaproteobacteria</taxon>
        <taxon>Hyphomicrobiales</taxon>
        <taxon>Devosiaceae</taxon>
        <taxon>Devosia</taxon>
    </lineage>
</organism>
<evidence type="ECO:0000256" key="3">
    <source>
        <dbReference type="ARBA" id="ARBA00005417"/>
    </source>
</evidence>
<dbReference type="CDD" id="cd03215">
    <property type="entry name" value="ABC_Carb_Monos_II"/>
    <property type="match status" value="1"/>
</dbReference>
<evidence type="ECO:0000256" key="9">
    <source>
        <dbReference type="ARBA" id="ARBA00022840"/>
    </source>
</evidence>
<keyword evidence="6" id="KW-0762">Sugar transport</keyword>
<evidence type="ECO:0000256" key="11">
    <source>
        <dbReference type="ARBA" id="ARBA00023136"/>
    </source>
</evidence>
<dbReference type="Gene3D" id="3.40.50.300">
    <property type="entry name" value="P-loop containing nucleotide triphosphate hydrolases"/>
    <property type="match status" value="2"/>
</dbReference>
<dbReference type="FunFam" id="3.40.50.300:FF:000127">
    <property type="entry name" value="Ribose import ATP-binding protein RbsA"/>
    <property type="match status" value="1"/>
</dbReference>
<evidence type="ECO:0000256" key="6">
    <source>
        <dbReference type="ARBA" id="ARBA00022597"/>
    </source>
</evidence>
<feature type="domain" description="ABC transporter" evidence="12">
    <location>
        <begin position="262"/>
        <end position="512"/>
    </location>
</feature>
<keyword evidence="7" id="KW-0677">Repeat</keyword>
<accession>A0A1I1HJ59</accession>
<dbReference type="InterPro" id="IPR003593">
    <property type="entry name" value="AAA+_ATPase"/>
</dbReference>
<dbReference type="GO" id="GO:0005886">
    <property type="term" value="C:plasma membrane"/>
    <property type="evidence" value="ECO:0007669"/>
    <property type="project" value="UniProtKB-SubCell"/>
</dbReference>
<sequence>MPISPATALSSSVDASVTPLVEMVDIDKAFPGVRALSRARFELRAGEVHALMGENGAGKSTLMKILSGVYTRDAGQVRLNGQPVEITSPRQAQDMGIGIIHQELALMRDLTAAQNIFIGREPRRAFLLDEGALNRDTQAIFDSMNLKLEPTVKVETLTIAKQQMVEIAKALSYQSRVLIMDEPTAALNDAEIAELFTIINRLKAEGVGIVYISHKMDEIKRISDRVTIMRDGEYVGTVPAADTPIETIISMMVGRTLTNDALVIPDTSAAPVALEVRNLNRGREIRDVSFSVRKGEILGLAGLMGAGRTEVARAIFGADPRESGEIWVNGNRVGISSPQDAVRAGIGYLSEDRKQFGLATGLDVRNNIALASLERFIGPGGVINDSAMHETAEKFIRQLSIKTPSDTQEARLLSGGNQQKVVIAKWLLRDCDILIFDEPTRGIDVGAKAEIYKLLNALAEQGRAIIVISSELPEILRLSHRIAVMCEGRLTGVLPGGSSQEEIMRLATLRPSAVAETNSERKSA</sequence>
<feature type="domain" description="ABC transporter" evidence="12">
    <location>
        <begin position="21"/>
        <end position="256"/>
    </location>
</feature>
<dbReference type="RefSeq" id="WP_210165773.1">
    <property type="nucleotide sequence ID" value="NZ_FOMB01000003.1"/>
</dbReference>
<dbReference type="Proteomes" id="UP000182258">
    <property type="component" value="Unassembled WGS sequence"/>
</dbReference>
<name>A0A1I1HJ59_9HYPH</name>
<dbReference type="GO" id="GO:0005524">
    <property type="term" value="F:ATP binding"/>
    <property type="evidence" value="ECO:0007669"/>
    <property type="project" value="UniProtKB-KW"/>
</dbReference>
<evidence type="ECO:0000256" key="7">
    <source>
        <dbReference type="ARBA" id="ARBA00022737"/>
    </source>
</evidence>
<dbReference type="PANTHER" id="PTHR43790:SF3">
    <property type="entry name" value="D-ALLOSE IMPORT ATP-BINDING PROTEIN ALSA-RELATED"/>
    <property type="match status" value="1"/>
</dbReference>
<dbReference type="InterPro" id="IPR050107">
    <property type="entry name" value="ABC_carbohydrate_import_ATPase"/>
</dbReference>
<dbReference type="InterPro" id="IPR027417">
    <property type="entry name" value="P-loop_NTPase"/>
</dbReference>
<dbReference type="PROSITE" id="PS00211">
    <property type="entry name" value="ABC_TRANSPORTER_1"/>
    <property type="match status" value="1"/>
</dbReference>
<comment type="subcellular location">
    <subcellularLocation>
        <location evidence="2">Cell inner membrane</location>
    </subcellularLocation>
    <subcellularLocation>
        <location evidence="1">Cell membrane</location>
        <topology evidence="1">Peripheral membrane protein</topology>
    </subcellularLocation>
</comment>
<evidence type="ECO:0000256" key="5">
    <source>
        <dbReference type="ARBA" id="ARBA00022475"/>
    </source>
</evidence>
<dbReference type="FunFam" id="3.40.50.300:FF:000126">
    <property type="entry name" value="Galactose/methyl galactoside import ATP-binding protein MglA"/>
    <property type="match status" value="1"/>
</dbReference>
<dbReference type="InterPro" id="IPR003439">
    <property type="entry name" value="ABC_transporter-like_ATP-bd"/>
</dbReference>
<dbReference type="GO" id="GO:0015749">
    <property type="term" value="P:monosaccharide transmembrane transport"/>
    <property type="evidence" value="ECO:0007669"/>
    <property type="project" value="UniProtKB-ARBA"/>
</dbReference>
<dbReference type="EMBL" id="FOMB01000003">
    <property type="protein sequence ID" value="SFC21130.1"/>
    <property type="molecule type" value="Genomic_DNA"/>
</dbReference>
<evidence type="ECO:0000259" key="12">
    <source>
        <dbReference type="PROSITE" id="PS50893"/>
    </source>
</evidence>
<keyword evidence="4" id="KW-0813">Transport</keyword>
<keyword evidence="8" id="KW-0547">Nucleotide-binding</keyword>
<dbReference type="CDD" id="cd03216">
    <property type="entry name" value="ABC_Carb_Monos_I"/>
    <property type="match status" value="1"/>
</dbReference>
<evidence type="ECO:0000256" key="8">
    <source>
        <dbReference type="ARBA" id="ARBA00022741"/>
    </source>
</evidence>
<dbReference type="STRING" id="728005.SAMN04488059_10331"/>
<proteinExistence type="inferred from homology"/>
<dbReference type="SUPFAM" id="SSF52540">
    <property type="entry name" value="P-loop containing nucleoside triphosphate hydrolases"/>
    <property type="match status" value="2"/>
</dbReference>
<evidence type="ECO:0000313" key="13">
    <source>
        <dbReference type="EMBL" id="SFC21130.1"/>
    </source>
</evidence>